<dbReference type="Pfam" id="PF13843">
    <property type="entry name" value="DDE_Tnp_1_7"/>
    <property type="match status" value="1"/>
</dbReference>
<comment type="caution">
    <text evidence="3">The sequence shown here is derived from an EMBL/GenBank/DDBJ whole genome shotgun (WGS) entry which is preliminary data.</text>
</comment>
<dbReference type="InterPro" id="IPR029526">
    <property type="entry name" value="PGBD"/>
</dbReference>
<accession>A0A8S3Y0Y7</accession>
<evidence type="ECO:0000313" key="3">
    <source>
        <dbReference type="EMBL" id="CAG5050575.1"/>
    </source>
</evidence>
<organism evidence="3 4">
    <name type="scientific">Parnassius apollo</name>
    <name type="common">Apollo butterfly</name>
    <name type="synonym">Papilio apollo</name>
    <dbReference type="NCBI Taxonomy" id="110799"/>
    <lineage>
        <taxon>Eukaryota</taxon>
        <taxon>Metazoa</taxon>
        <taxon>Ecdysozoa</taxon>
        <taxon>Arthropoda</taxon>
        <taxon>Hexapoda</taxon>
        <taxon>Insecta</taxon>
        <taxon>Pterygota</taxon>
        <taxon>Neoptera</taxon>
        <taxon>Endopterygota</taxon>
        <taxon>Lepidoptera</taxon>
        <taxon>Glossata</taxon>
        <taxon>Ditrysia</taxon>
        <taxon>Papilionoidea</taxon>
        <taxon>Papilionidae</taxon>
        <taxon>Parnassiinae</taxon>
        <taxon>Parnassini</taxon>
        <taxon>Parnassius</taxon>
        <taxon>Parnassius</taxon>
    </lineage>
</organism>
<gene>
    <name evidence="3" type="ORF">PAPOLLO_LOCUS24838</name>
</gene>
<name>A0A8S3Y0Y7_PARAO</name>
<feature type="region of interest" description="Disordered" evidence="1">
    <location>
        <begin position="17"/>
        <end position="57"/>
    </location>
</feature>
<protein>
    <submittedName>
        <fullName evidence="3">(apollo) hypothetical protein</fullName>
    </submittedName>
</protein>
<evidence type="ECO:0000259" key="2">
    <source>
        <dbReference type="Pfam" id="PF13843"/>
    </source>
</evidence>
<sequence>MPRRLSTEDLRRILEESDYELSNGDTDLNGGDSDVQDEPDSDISDQKQSIFADDDIDDPDFEPEDGFVWNYDICIGRDPEIADLDKPGSVVVQLCDCLIEAGRIIVCDNYYNTVGLAKYLLQHKTDLCGTLRVNRKELPWAIRSKKNRT</sequence>
<dbReference type="OrthoDB" id="5876240at2759"/>
<feature type="compositionally biased region" description="Acidic residues" evidence="1">
    <location>
        <begin position="34"/>
        <end position="43"/>
    </location>
</feature>
<evidence type="ECO:0000256" key="1">
    <source>
        <dbReference type="SAM" id="MobiDB-lite"/>
    </source>
</evidence>
<dbReference type="Proteomes" id="UP000691718">
    <property type="component" value="Unassembled WGS sequence"/>
</dbReference>
<reference evidence="3" key="1">
    <citation type="submission" date="2021-04" db="EMBL/GenBank/DDBJ databases">
        <authorList>
            <person name="Tunstrom K."/>
        </authorList>
    </citation>
    <scope>NUCLEOTIDE SEQUENCE</scope>
</reference>
<proteinExistence type="predicted"/>
<evidence type="ECO:0000313" key="4">
    <source>
        <dbReference type="Proteomes" id="UP000691718"/>
    </source>
</evidence>
<dbReference type="AlphaFoldDB" id="A0A8S3Y0Y7"/>
<feature type="domain" description="PiggyBac transposable element-derived protein" evidence="2">
    <location>
        <begin position="64"/>
        <end position="146"/>
    </location>
</feature>
<dbReference type="EMBL" id="CAJQZP010001486">
    <property type="protein sequence ID" value="CAG5050575.1"/>
    <property type="molecule type" value="Genomic_DNA"/>
</dbReference>
<keyword evidence="4" id="KW-1185">Reference proteome</keyword>